<evidence type="ECO:0000313" key="9">
    <source>
        <dbReference type="Proteomes" id="UP000223288"/>
    </source>
</evidence>
<protein>
    <recommendedName>
        <fullName evidence="12">SpoVT-AbrB domain-containing protein</fullName>
    </recommendedName>
</protein>
<dbReference type="EMBL" id="KX349302">
    <property type="protein sequence ID" value="AOO14058.1"/>
    <property type="molecule type" value="Genomic_DNA"/>
</dbReference>
<dbReference type="Gene3D" id="2.10.260.10">
    <property type="match status" value="1"/>
</dbReference>
<dbReference type="Proteomes" id="UP000224953">
    <property type="component" value="Genome"/>
</dbReference>
<evidence type="ECO:0000313" key="5">
    <source>
        <dbReference type="EMBL" id="AOO14058.1"/>
    </source>
</evidence>
<dbReference type="Proteomes" id="UP000223288">
    <property type="component" value="Segment"/>
</dbReference>
<evidence type="ECO:0000313" key="11">
    <source>
        <dbReference type="Proteomes" id="UP000225808"/>
    </source>
</evidence>
<dbReference type="EMBL" id="KX349306">
    <property type="protein sequence ID" value="AOO14926.1"/>
    <property type="molecule type" value="Genomic_DNA"/>
</dbReference>
<proteinExistence type="predicted"/>
<dbReference type="SUPFAM" id="SSF89447">
    <property type="entry name" value="AbrB/MazE/MraZ-like"/>
    <property type="match status" value="1"/>
</dbReference>
<dbReference type="Proteomes" id="UP000223981">
    <property type="component" value="Segment"/>
</dbReference>
<dbReference type="EMBL" id="KX349299">
    <property type="protein sequence ID" value="AOO13410.1"/>
    <property type="molecule type" value="Genomic_DNA"/>
</dbReference>
<evidence type="ECO:0000313" key="6">
    <source>
        <dbReference type="EMBL" id="AOO14494.1"/>
    </source>
</evidence>
<dbReference type="EMBL" id="KX349300">
    <property type="protein sequence ID" value="AOO13626.1"/>
    <property type="molecule type" value="Genomic_DNA"/>
</dbReference>
<dbReference type="EMBL" id="KX349304">
    <property type="protein sequence ID" value="AOO14494.1"/>
    <property type="molecule type" value="Genomic_DNA"/>
</dbReference>
<evidence type="ECO:0000313" key="1">
    <source>
        <dbReference type="EMBL" id="AOO13194.1"/>
    </source>
</evidence>
<evidence type="ECO:0000313" key="10">
    <source>
        <dbReference type="Proteomes" id="UP000223576"/>
    </source>
</evidence>
<evidence type="ECO:0000313" key="7">
    <source>
        <dbReference type="EMBL" id="AOO14710.1"/>
    </source>
</evidence>
<evidence type="ECO:0008006" key="12">
    <source>
        <dbReference type="Google" id="ProtNLM"/>
    </source>
</evidence>
<dbReference type="InterPro" id="IPR037914">
    <property type="entry name" value="SpoVT-AbrB_sf"/>
</dbReference>
<sequence length="53" mass="6121">MSHRFIVTLEEDEFGELVLPIPDQVLEELGWTIGDNIDYTIDDDTLILKKSNE</sequence>
<dbReference type="EMBL" id="KX349298">
    <property type="protein sequence ID" value="AOO13194.1"/>
    <property type="molecule type" value="Genomic_DNA"/>
</dbReference>
<evidence type="ECO:0000313" key="3">
    <source>
        <dbReference type="EMBL" id="AOO13626.1"/>
    </source>
</evidence>
<dbReference type="EMBL" id="KX349305">
    <property type="protein sequence ID" value="AOO14710.1"/>
    <property type="molecule type" value="Genomic_DNA"/>
</dbReference>
<evidence type="ECO:0000313" key="4">
    <source>
        <dbReference type="EMBL" id="AOO13842.1"/>
    </source>
</evidence>
<accession>A0A1D7SHN7</accession>
<gene>
    <name evidence="1" type="ORF">LIS021110_080</name>
    <name evidence="2" type="ORF">LIS110610_080</name>
    <name evidence="3" type="ORF">Np111211_080</name>
    <name evidence="4" type="ORF">Np450711_080</name>
    <name evidence="5" type="ORF">RW030110_080</name>
    <name evidence="6" type="ORF">Sn180910_080</name>
    <name evidence="7" type="ORF">Sn230910_080</name>
    <name evidence="8" type="ORF">W1230910_080</name>
</gene>
<name>A0A1D7SHN7_9CAUD</name>
<dbReference type="Proteomes" id="UP000226173">
    <property type="component" value="Segment"/>
</dbReference>
<reference evidence="9 10" key="1">
    <citation type="journal article" date="2016" name="Environ. Microbiol.">
        <title>Genomic diversification of marine cyanophages into stable ecotypes.</title>
        <authorList>
            <person name="Marston M.F."/>
            <person name="Martiny J.B."/>
        </authorList>
    </citation>
    <scope>NUCLEOTIDE SEQUENCE [LARGE SCALE GENOMIC DNA]</scope>
    <source>
        <strain evidence="1">LIS_02_1110</strain>
        <strain evidence="2">LIS_22_0610</strain>
        <strain evidence="3">Np_11_1211</strain>
        <strain evidence="4">Np_45_0711</strain>
        <strain evidence="5">RW_03_0110</strain>
        <strain evidence="6">Sn_18_0910</strain>
        <strain evidence="7">Sn_23_0910</strain>
        <strain evidence="8">W1_23_0910</strain>
    </source>
</reference>
<dbReference type="Proteomes" id="UP000225808">
    <property type="component" value="Segment"/>
</dbReference>
<evidence type="ECO:0000313" key="8">
    <source>
        <dbReference type="EMBL" id="AOO14926.1"/>
    </source>
</evidence>
<organism evidence="1 11">
    <name type="scientific">Cyanophage S-RIM14</name>
    <dbReference type="NCBI Taxonomy" id="1278423"/>
    <lineage>
        <taxon>Viruses</taxon>
        <taxon>Duplodnaviria</taxon>
        <taxon>Heunggongvirae</taxon>
        <taxon>Uroviricota</taxon>
        <taxon>Caudoviricetes</taxon>
        <taxon>Pantevenvirales</taxon>
        <taxon>Kyanoviridae</taxon>
        <taxon>Ahtivirus</taxon>
        <taxon>Ahtivirus sagseatwo</taxon>
    </lineage>
</organism>
<dbReference type="EMBL" id="KX349301">
    <property type="protein sequence ID" value="AOO13842.1"/>
    <property type="molecule type" value="Genomic_DNA"/>
</dbReference>
<dbReference type="Proteomes" id="UP000223576">
    <property type="component" value="Segment"/>
</dbReference>
<evidence type="ECO:0000313" key="2">
    <source>
        <dbReference type="EMBL" id="AOO13410.1"/>
    </source>
</evidence>
<dbReference type="Proteomes" id="UP000225271">
    <property type="component" value="Segment"/>
</dbReference>
<dbReference type="Proteomes" id="UP000224257">
    <property type="component" value="Segment"/>
</dbReference>